<accession>A0A0J9U2M9</accession>
<evidence type="ECO:0008006" key="5">
    <source>
        <dbReference type="Google" id="ProtNLM"/>
    </source>
</evidence>
<evidence type="ECO:0000313" key="4">
    <source>
        <dbReference type="Proteomes" id="UP000053239"/>
    </source>
</evidence>
<dbReference type="Proteomes" id="UP000053239">
    <property type="component" value="Unassembled WGS sequence"/>
</dbReference>
<keyword evidence="2" id="KW-0472">Membrane</keyword>
<dbReference type="Pfam" id="PF12420">
    <property type="entry name" value="DUF3671"/>
    <property type="match status" value="1"/>
</dbReference>
<gene>
    <name evidence="3" type="ORF">PVNG_04491</name>
</gene>
<dbReference type="OrthoDB" id="10428152at2759"/>
<dbReference type="InterPro" id="IPR022139">
    <property type="entry name" value="Fam-L/Fam-M-like_plasmodium"/>
</dbReference>
<dbReference type="EMBL" id="KQ235190">
    <property type="protein sequence ID" value="KNA02260.1"/>
    <property type="molecule type" value="Genomic_DNA"/>
</dbReference>
<evidence type="ECO:0000313" key="3">
    <source>
        <dbReference type="EMBL" id="KNA02260.1"/>
    </source>
</evidence>
<evidence type="ECO:0000256" key="2">
    <source>
        <dbReference type="SAM" id="Phobius"/>
    </source>
</evidence>
<feature type="transmembrane region" description="Helical" evidence="2">
    <location>
        <begin position="167"/>
        <end position="187"/>
    </location>
</feature>
<reference evidence="3 4" key="1">
    <citation type="submission" date="2011-09" db="EMBL/GenBank/DDBJ databases">
        <title>The Genome Sequence of Plasmodium vivax North Korean.</title>
        <authorList>
            <consortium name="The Broad Institute Genome Sequencing Platform"/>
            <consortium name="The Broad Institute Genome Sequencing Center for Infectious Disease"/>
            <person name="Neafsey D."/>
            <person name="Carlton J."/>
            <person name="Barnwell J."/>
            <person name="Collins W."/>
            <person name="Escalante A."/>
            <person name="Mullikin J."/>
            <person name="Saul A."/>
            <person name="Guigo R."/>
            <person name="Camara F."/>
            <person name="Young S.K."/>
            <person name="Zeng Q."/>
            <person name="Gargeya S."/>
            <person name="Fitzgerald M."/>
            <person name="Haas B."/>
            <person name="Abouelleil A."/>
            <person name="Alvarado L."/>
            <person name="Arachchi H.M."/>
            <person name="Berlin A."/>
            <person name="Brown A."/>
            <person name="Chapman S.B."/>
            <person name="Chen Z."/>
            <person name="Dunbar C."/>
            <person name="Freedman E."/>
            <person name="Gearin G."/>
            <person name="Gellesch M."/>
            <person name="Goldberg J."/>
            <person name="Griggs A."/>
            <person name="Gujja S."/>
            <person name="Heiman D."/>
            <person name="Howarth C."/>
            <person name="Larson L."/>
            <person name="Lui A."/>
            <person name="MacDonald P.J.P."/>
            <person name="Montmayeur A."/>
            <person name="Murphy C."/>
            <person name="Neiman D."/>
            <person name="Pearson M."/>
            <person name="Priest M."/>
            <person name="Roberts A."/>
            <person name="Saif S."/>
            <person name="Shea T."/>
            <person name="Shenoy N."/>
            <person name="Sisk P."/>
            <person name="Stolte C."/>
            <person name="Sykes S."/>
            <person name="Wortman J."/>
            <person name="Nusbaum C."/>
            <person name="Birren B."/>
        </authorList>
    </citation>
    <scope>NUCLEOTIDE SEQUENCE [LARGE SCALE GENOMIC DNA]</scope>
    <source>
        <strain evidence="3 4">North Korean</strain>
    </source>
</reference>
<feature type="region of interest" description="Disordered" evidence="1">
    <location>
        <begin position="83"/>
        <end position="102"/>
    </location>
</feature>
<organism evidence="3 4">
    <name type="scientific">Plasmodium vivax North Korean</name>
    <dbReference type="NCBI Taxonomy" id="1035514"/>
    <lineage>
        <taxon>Eukaryota</taxon>
        <taxon>Sar</taxon>
        <taxon>Alveolata</taxon>
        <taxon>Apicomplexa</taxon>
        <taxon>Aconoidasida</taxon>
        <taxon>Haemosporida</taxon>
        <taxon>Plasmodiidae</taxon>
        <taxon>Plasmodium</taxon>
        <taxon>Plasmodium (Plasmodium)</taxon>
    </lineage>
</organism>
<sequence length="233" mass="27800">MEALKNFNFKENIKFSFFLKTFTFILLIWVYYPQKDMFLFRKTLKKRHNSYETVHVIFNRLLTKNEMQKKLYHDSTKDYTPYDIGNKKDKNNIHTKSTYSHSKSRKFDHLDNYKKNYGSRHSKKKGLAKLDSYYEKKIFDKIDYMYEHAEKSQIAKKSIINKKLSKYVIKFLLFALLPFLGLIYPILCGADKEGKAIIPLSTDSFIKYEGLKAGKGKMNKKEYFNICKNVFMN</sequence>
<dbReference type="AlphaFoldDB" id="A0A0J9U2M9"/>
<protein>
    <recommendedName>
        <fullName evidence="5">Variable surface protein Vir35</fullName>
    </recommendedName>
</protein>
<keyword evidence="2" id="KW-1133">Transmembrane helix</keyword>
<keyword evidence="2" id="KW-0812">Transmembrane</keyword>
<proteinExistence type="predicted"/>
<evidence type="ECO:0000256" key="1">
    <source>
        <dbReference type="SAM" id="MobiDB-lite"/>
    </source>
</evidence>
<name>A0A0J9U2M9_PLAVI</name>
<feature type="transmembrane region" description="Helical" evidence="2">
    <location>
        <begin position="12"/>
        <end position="32"/>
    </location>
</feature>